<reference evidence="6" key="1">
    <citation type="submission" date="2016-07" db="EMBL/GenBank/DDBJ databases">
        <title>Nontailed viruses are major unrecognized killers of bacteria in the ocean.</title>
        <authorList>
            <person name="Kauffman K."/>
            <person name="Hussain F."/>
            <person name="Yang J."/>
            <person name="Arevalo P."/>
            <person name="Brown J."/>
            <person name="Cutler M."/>
            <person name="Kelly L."/>
            <person name="Polz M.F."/>
        </authorList>
    </citation>
    <scope>NUCLEOTIDE SEQUENCE [LARGE SCALE GENOMIC DNA]</scope>
    <source>
        <strain evidence="6">10N.261.51.B8</strain>
    </source>
</reference>
<evidence type="ECO:0000313" key="6">
    <source>
        <dbReference type="Proteomes" id="UP000235746"/>
    </source>
</evidence>
<keyword evidence="5" id="KW-0575">Peroxidase</keyword>
<evidence type="ECO:0000259" key="4">
    <source>
        <dbReference type="PROSITE" id="PS51352"/>
    </source>
</evidence>
<dbReference type="GO" id="GO:0004601">
    <property type="term" value="F:peroxidase activity"/>
    <property type="evidence" value="ECO:0007669"/>
    <property type="project" value="UniProtKB-KW"/>
</dbReference>
<proteinExistence type="predicted"/>
<dbReference type="Gene3D" id="3.40.30.10">
    <property type="entry name" value="Glutaredoxin"/>
    <property type="match status" value="1"/>
</dbReference>
<accession>A0A2N7IB14</accession>
<dbReference type="PROSITE" id="PS51352">
    <property type="entry name" value="THIOREDOXIN_2"/>
    <property type="match status" value="1"/>
</dbReference>
<dbReference type="PANTHER" id="PTHR43110:SF1">
    <property type="entry name" value="THIOL PEROXIDASE"/>
    <property type="match status" value="1"/>
</dbReference>
<feature type="domain" description="Thioredoxin" evidence="4">
    <location>
        <begin position="56"/>
        <end position="207"/>
    </location>
</feature>
<keyword evidence="1" id="KW-1015">Disulfide bond</keyword>
<dbReference type="RefSeq" id="WP_102578893.1">
    <property type="nucleotide sequence ID" value="NZ_MCYL01000044.1"/>
</dbReference>
<dbReference type="AlphaFoldDB" id="A0A2N7IB14"/>
<dbReference type="Pfam" id="PF08534">
    <property type="entry name" value="Redoxin"/>
    <property type="match status" value="1"/>
</dbReference>
<evidence type="ECO:0000256" key="2">
    <source>
        <dbReference type="ARBA" id="ARBA00023284"/>
    </source>
</evidence>
<feature type="signal peptide" evidence="3">
    <location>
        <begin position="1"/>
        <end position="23"/>
    </location>
</feature>
<dbReference type="Proteomes" id="UP000235746">
    <property type="component" value="Unassembled WGS sequence"/>
</dbReference>
<dbReference type="InterPro" id="IPR013740">
    <property type="entry name" value="Redoxin"/>
</dbReference>
<dbReference type="InterPro" id="IPR050455">
    <property type="entry name" value="Tpx_Peroxidase_subfamily"/>
</dbReference>
<dbReference type="PANTHER" id="PTHR43110">
    <property type="entry name" value="THIOL PEROXIDASE"/>
    <property type="match status" value="1"/>
</dbReference>
<dbReference type="EMBL" id="MCYL01000044">
    <property type="protein sequence ID" value="PML53663.1"/>
    <property type="molecule type" value="Genomic_DNA"/>
</dbReference>
<protein>
    <submittedName>
        <fullName evidence="5">Thioredoxin peroxidase</fullName>
    </submittedName>
</protein>
<feature type="chain" id="PRO_5017949164" evidence="3">
    <location>
        <begin position="24"/>
        <end position="209"/>
    </location>
</feature>
<evidence type="ECO:0000256" key="3">
    <source>
        <dbReference type="SAM" id="SignalP"/>
    </source>
</evidence>
<evidence type="ECO:0000256" key="1">
    <source>
        <dbReference type="ARBA" id="ARBA00023157"/>
    </source>
</evidence>
<dbReference type="InterPro" id="IPR036249">
    <property type="entry name" value="Thioredoxin-like_sf"/>
</dbReference>
<sequence length="209" mass="22871">MKKTLTTLAALILTMTMATTVTAADYLTTSETAPTGKDYTLTLFHDTTLNLVGNNLAVGDDLPSVTLMTNQNQPYDTTAKTDKVRIFSVLASVDTPVCDQQAQDLSKFVEANPALTNNIEFIGLSADTTFALDRFKKEKGITDKLTLLSDAKDHVFGFESGTQISELGLLARTTFVVDKNNKIVHIQRVPELTMVPNLNKAIEVAKEHF</sequence>
<keyword evidence="5" id="KW-0560">Oxidoreductase</keyword>
<organism evidence="5 6">
    <name type="scientific">Vibrio lentus</name>
    <dbReference type="NCBI Taxonomy" id="136468"/>
    <lineage>
        <taxon>Bacteria</taxon>
        <taxon>Pseudomonadati</taxon>
        <taxon>Pseudomonadota</taxon>
        <taxon>Gammaproteobacteria</taxon>
        <taxon>Vibrionales</taxon>
        <taxon>Vibrionaceae</taxon>
        <taxon>Vibrio</taxon>
    </lineage>
</organism>
<keyword evidence="2" id="KW-0676">Redox-active center</keyword>
<dbReference type="InterPro" id="IPR013766">
    <property type="entry name" value="Thioredoxin_domain"/>
</dbReference>
<evidence type="ECO:0000313" key="5">
    <source>
        <dbReference type="EMBL" id="PML53663.1"/>
    </source>
</evidence>
<comment type="caution">
    <text evidence="5">The sequence shown here is derived from an EMBL/GenBank/DDBJ whole genome shotgun (WGS) entry which is preliminary data.</text>
</comment>
<gene>
    <name evidence="5" type="ORF">BCT74_09905</name>
</gene>
<name>A0A2N7IB14_9VIBR</name>
<keyword evidence="3" id="KW-0732">Signal</keyword>
<dbReference type="SUPFAM" id="SSF52833">
    <property type="entry name" value="Thioredoxin-like"/>
    <property type="match status" value="1"/>
</dbReference>